<sequence>MDSEVPTGGSATGTVGRLGLSTYAYFWRWSEANPEPLSLEQMLRDTRDLGGEVFQICDYPPLEGFGDTELDRIRDLAADLGLVLETGTRGAAPDHLRRHLAIAERLGSRLVRSMMRTGPEEPPLDEAPAVLAAVAADYGDRGVELALETYEQVPTPVLVRLVREVDHPALGIVLDPGNCVAALEMPADVVAATVPYVKNLHVKDFAFSRRDGWVGFTLAGARLGEGLLDYDDMVAQVRPRERGINQVVEHWLPWTDDIATTCRLERQWAEHNLDYLRSRNA</sequence>
<dbReference type="EMBL" id="JBHTCQ010000004">
    <property type="protein sequence ID" value="MFC7406803.1"/>
    <property type="molecule type" value="Genomic_DNA"/>
</dbReference>
<dbReference type="SUPFAM" id="SSF51658">
    <property type="entry name" value="Xylose isomerase-like"/>
    <property type="match status" value="1"/>
</dbReference>
<feature type="domain" description="Xylose isomerase-like TIM barrel" evidence="2">
    <location>
        <begin position="45"/>
        <end position="277"/>
    </location>
</feature>
<organism evidence="3 4">
    <name type="scientific">Georgenia alba</name>
    <dbReference type="NCBI Taxonomy" id="2233858"/>
    <lineage>
        <taxon>Bacteria</taxon>
        <taxon>Bacillati</taxon>
        <taxon>Actinomycetota</taxon>
        <taxon>Actinomycetes</taxon>
        <taxon>Micrococcales</taxon>
        <taxon>Bogoriellaceae</taxon>
        <taxon>Georgenia</taxon>
    </lineage>
</organism>
<proteinExistence type="predicted"/>
<keyword evidence="4" id="KW-1185">Reference proteome</keyword>
<dbReference type="InterPro" id="IPR036237">
    <property type="entry name" value="Xyl_isomerase-like_sf"/>
</dbReference>
<accession>A0ABW2QBE4</accession>
<dbReference type="GO" id="GO:0016853">
    <property type="term" value="F:isomerase activity"/>
    <property type="evidence" value="ECO:0007669"/>
    <property type="project" value="UniProtKB-KW"/>
</dbReference>
<evidence type="ECO:0000313" key="4">
    <source>
        <dbReference type="Proteomes" id="UP001596455"/>
    </source>
</evidence>
<dbReference type="RefSeq" id="WP_382396332.1">
    <property type="nucleotide sequence ID" value="NZ_JBHTCQ010000004.1"/>
</dbReference>
<comment type="caution">
    <text evidence="3">The sequence shown here is derived from an EMBL/GenBank/DDBJ whole genome shotgun (WGS) entry which is preliminary data.</text>
</comment>
<evidence type="ECO:0000256" key="1">
    <source>
        <dbReference type="ARBA" id="ARBA00023277"/>
    </source>
</evidence>
<gene>
    <name evidence="3" type="ORF">ACFQQL_16910</name>
</gene>
<reference evidence="4" key="1">
    <citation type="journal article" date="2019" name="Int. J. Syst. Evol. Microbiol.">
        <title>The Global Catalogue of Microorganisms (GCM) 10K type strain sequencing project: providing services to taxonomists for standard genome sequencing and annotation.</title>
        <authorList>
            <consortium name="The Broad Institute Genomics Platform"/>
            <consortium name="The Broad Institute Genome Sequencing Center for Infectious Disease"/>
            <person name="Wu L."/>
            <person name="Ma J."/>
        </authorList>
    </citation>
    <scope>NUCLEOTIDE SEQUENCE [LARGE SCALE GENOMIC DNA]</scope>
    <source>
        <strain evidence="4">JCM 1490</strain>
    </source>
</reference>
<dbReference type="Pfam" id="PF01261">
    <property type="entry name" value="AP_endonuc_2"/>
    <property type="match status" value="1"/>
</dbReference>
<dbReference type="Proteomes" id="UP001596455">
    <property type="component" value="Unassembled WGS sequence"/>
</dbReference>
<dbReference type="PANTHER" id="PTHR12110">
    <property type="entry name" value="HYDROXYPYRUVATE ISOMERASE"/>
    <property type="match status" value="1"/>
</dbReference>
<evidence type="ECO:0000313" key="3">
    <source>
        <dbReference type="EMBL" id="MFC7406803.1"/>
    </source>
</evidence>
<dbReference type="InterPro" id="IPR050312">
    <property type="entry name" value="IolE/XylAMocC-like"/>
</dbReference>
<name>A0ABW2QBE4_9MICO</name>
<keyword evidence="3" id="KW-0413">Isomerase</keyword>
<protein>
    <submittedName>
        <fullName evidence="3">Sugar phosphate isomerase/epimerase family protein</fullName>
    </submittedName>
</protein>
<dbReference type="Gene3D" id="3.20.20.150">
    <property type="entry name" value="Divalent-metal-dependent TIM barrel enzymes"/>
    <property type="match status" value="1"/>
</dbReference>
<keyword evidence="1" id="KW-0119">Carbohydrate metabolism</keyword>
<dbReference type="InterPro" id="IPR013022">
    <property type="entry name" value="Xyl_isomerase-like_TIM-brl"/>
</dbReference>
<dbReference type="PANTHER" id="PTHR12110:SF52">
    <property type="entry name" value="XYLOSE ISOMERASE"/>
    <property type="match status" value="1"/>
</dbReference>
<evidence type="ECO:0000259" key="2">
    <source>
        <dbReference type="Pfam" id="PF01261"/>
    </source>
</evidence>